<dbReference type="EMBL" id="CM002922">
    <property type="protein sequence ID" value="KGN64414.1"/>
    <property type="molecule type" value="Genomic_DNA"/>
</dbReference>
<reference evidence="3 4" key="4">
    <citation type="journal article" date="2011" name="BMC Genomics">
        <title>RNA-Seq improves annotation of protein-coding genes in the cucumber genome.</title>
        <authorList>
            <person name="Li Z."/>
            <person name="Zhang Z."/>
            <person name="Yan P."/>
            <person name="Huang S."/>
            <person name="Fei Z."/>
            <person name="Lin K."/>
        </authorList>
    </citation>
    <scope>NUCLEOTIDE SEQUENCE [LARGE SCALE GENOMIC DNA]</scope>
    <source>
        <strain evidence="4">cv. 9930</strain>
    </source>
</reference>
<evidence type="ECO:0000313" key="3">
    <source>
        <dbReference type="EMBL" id="KGN64414.1"/>
    </source>
</evidence>
<feature type="region of interest" description="Disordered" evidence="1">
    <location>
        <begin position="50"/>
        <end position="82"/>
    </location>
</feature>
<reference evidence="3 4" key="2">
    <citation type="journal article" date="2009" name="PLoS ONE">
        <title>An integrated genetic and cytogenetic map of the cucumber genome.</title>
        <authorList>
            <person name="Ren Y."/>
            <person name="Zhang Z."/>
            <person name="Liu J."/>
            <person name="Staub J.E."/>
            <person name="Han Y."/>
            <person name="Cheng Z."/>
            <person name="Li X."/>
            <person name="Lu J."/>
            <person name="Miao H."/>
            <person name="Kang H."/>
            <person name="Xie B."/>
            <person name="Gu X."/>
            <person name="Wang X."/>
            <person name="Du Y."/>
            <person name="Jin W."/>
            <person name="Huang S."/>
        </authorList>
    </citation>
    <scope>NUCLEOTIDE SEQUENCE [LARGE SCALE GENOMIC DNA]</scope>
    <source>
        <strain evidence="4">cv. 9930</strain>
    </source>
</reference>
<reference evidence="3 4" key="3">
    <citation type="journal article" date="2010" name="BMC Genomics">
        <title>Transcriptome sequencing and comparative analysis of cucumber flowers with different sex types.</title>
        <authorList>
            <person name="Guo S."/>
            <person name="Zheng Y."/>
            <person name="Joung J.G."/>
            <person name="Liu S."/>
            <person name="Zhang Z."/>
            <person name="Crasta O.R."/>
            <person name="Sobral B.W."/>
            <person name="Xu Y."/>
            <person name="Huang S."/>
            <person name="Fei Z."/>
        </authorList>
    </citation>
    <scope>NUCLEOTIDE SEQUENCE [LARGE SCALE GENOMIC DNA]</scope>
    <source>
        <strain evidence="4">cv. 9930</strain>
    </source>
</reference>
<protein>
    <submittedName>
        <fullName evidence="3">Uncharacterized protein</fullName>
    </submittedName>
</protein>
<organism evidence="3 4">
    <name type="scientific">Cucumis sativus</name>
    <name type="common">Cucumber</name>
    <dbReference type="NCBI Taxonomy" id="3659"/>
    <lineage>
        <taxon>Eukaryota</taxon>
        <taxon>Viridiplantae</taxon>
        <taxon>Streptophyta</taxon>
        <taxon>Embryophyta</taxon>
        <taxon>Tracheophyta</taxon>
        <taxon>Spermatophyta</taxon>
        <taxon>Magnoliopsida</taxon>
        <taxon>eudicotyledons</taxon>
        <taxon>Gunneridae</taxon>
        <taxon>Pentapetalae</taxon>
        <taxon>rosids</taxon>
        <taxon>fabids</taxon>
        <taxon>Cucurbitales</taxon>
        <taxon>Cucurbitaceae</taxon>
        <taxon>Benincaseae</taxon>
        <taxon>Cucumis</taxon>
    </lineage>
</organism>
<dbReference type="Proteomes" id="UP000029981">
    <property type="component" value="Chromosome 1"/>
</dbReference>
<dbReference type="AlphaFoldDB" id="A0A0A0LTV5"/>
<name>A0A0A0LTV5_CUCSA</name>
<evidence type="ECO:0000256" key="2">
    <source>
        <dbReference type="SAM" id="SignalP"/>
    </source>
</evidence>
<keyword evidence="2" id="KW-0732">Signal</keyword>
<proteinExistence type="predicted"/>
<keyword evidence="4" id="KW-1185">Reference proteome</keyword>
<evidence type="ECO:0000313" key="4">
    <source>
        <dbReference type="Proteomes" id="UP000029981"/>
    </source>
</evidence>
<gene>
    <name evidence="3" type="ORF">Csa_1G050530</name>
</gene>
<reference evidence="3 4" key="1">
    <citation type="journal article" date="2009" name="Nat. Genet.">
        <title>The genome of the cucumber, Cucumis sativus L.</title>
        <authorList>
            <person name="Huang S."/>
            <person name="Li R."/>
            <person name="Zhang Z."/>
            <person name="Li L."/>
            <person name="Gu X."/>
            <person name="Fan W."/>
            <person name="Lucas W.J."/>
            <person name="Wang X."/>
            <person name="Xie B."/>
            <person name="Ni P."/>
            <person name="Ren Y."/>
            <person name="Zhu H."/>
            <person name="Li J."/>
            <person name="Lin K."/>
            <person name="Jin W."/>
            <person name="Fei Z."/>
            <person name="Li G."/>
            <person name="Staub J."/>
            <person name="Kilian A."/>
            <person name="van der Vossen E.A."/>
            <person name="Wu Y."/>
            <person name="Guo J."/>
            <person name="He J."/>
            <person name="Jia Z."/>
            <person name="Ren Y."/>
            <person name="Tian G."/>
            <person name="Lu Y."/>
            <person name="Ruan J."/>
            <person name="Qian W."/>
            <person name="Wang M."/>
            <person name="Huang Q."/>
            <person name="Li B."/>
            <person name="Xuan Z."/>
            <person name="Cao J."/>
            <person name="Asan"/>
            <person name="Wu Z."/>
            <person name="Zhang J."/>
            <person name="Cai Q."/>
            <person name="Bai Y."/>
            <person name="Zhao B."/>
            <person name="Han Y."/>
            <person name="Li Y."/>
            <person name="Li X."/>
            <person name="Wang S."/>
            <person name="Shi Q."/>
            <person name="Liu S."/>
            <person name="Cho W.K."/>
            <person name="Kim J.Y."/>
            <person name="Xu Y."/>
            <person name="Heller-Uszynska K."/>
            <person name="Miao H."/>
            <person name="Cheng Z."/>
            <person name="Zhang S."/>
            <person name="Wu J."/>
            <person name="Yang Y."/>
            <person name="Kang H."/>
            <person name="Li M."/>
            <person name="Liang H."/>
            <person name="Ren X."/>
            <person name="Shi Z."/>
            <person name="Wen M."/>
            <person name="Jian M."/>
            <person name="Yang H."/>
            <person name="Zhang G."/>
            <person name="Yang Z."/>
            <person name="Chen R."/>
            <person name="Liu S."/>
            <person name="Li J."/>
            <person name="Ma L."/>
            <person name="Liu H."/>
            <person name="Zhou Y."/>
            <person name="Zhao J."/>
            <person name="Fang X."/>
            <person name="Li G."/>
            <person name="Fang L."/>
            <person name="Li Y."/>
            <person name="Liu D."/>
            <person name="Zheng H."/>
            <person name="Zhang Y."/>
            <person name="Qin N."/>
            <person name="Li Z."/>
            <person name="Yang G."/>
            <person name="Yang S."/>
            <person name="Bolund L."/>
            <person name="Kristiansen K."/>
            <person name="Zheng H."/>
            <person name="Li S."/>
            <person name="Zhang X."/>
            <person name="Yang H."/>
            <person name="Wang J."/>
            <person name="Sun R."/>
            <person name="Zhang B."/>
            <person name="Jiang S."/>
            <person name="Wang J."/>
            <person name="Du Y."/>
            <person name="Li S."/>
        </authorList>
    </citation>
    <scope>NUCLEOTIDE SEQUENCE [LARGE SCALE GENOMIC DNA]</scope>
    <source>
        <strain evidence="4">cv. 9930</strain>
    </source>
</reference>
<accession>A0A0A0LTV5</accession>
<sequence length="82" mass="8911">MGTWGFIQTSVIFLARLVAMSRVEGGFPVVAGNGSSVTMSQLFTDPLEKESRLNEGSELKKRVKGHASQSEVRNKTMGEIPV</sequence>
<evidence type="ECO:0000256" key="1">
    <source>
        <dbReference type="SAM" id="MobiDB-lite"/>
    </source>
</evidence>
<feature type="chain" id="PRO_5001966456" evidence="2">
    <location>
        <begin position="26"/>
        <end position="82"/>
    </location>
</feature>
<feature type="signal peptide" evidence="2">
    <location>
        <begin position="1"/>
        <end position="25"/>
    </location>
</feature>
<feature type="compositionally biased region" description="Basic and acidic residues" evidence="1">
    <location>
        <begin position="50"/>
        <end position="60"/>
    </location>
</feature>
<dbReference type="Gramene" id="KGN64414">
    <property type="protein sequence ID" value="KGN64414"/>
    <property type="gene ID" value="Csa_1G050530"/>
</dbReference>